<dbReference type="Pfam" id="PF04366">
    <property type="entry name" value="Ysc84"/>
    <property type="match status" value="1"/>
</dbReference>
<evidence type="ECO:0000259" key="2">
    <source>
        <dbReference type="Pfam" id="PF04366"/>
    </source>
</evidence>
<accession>A0A2P6VN40</accession>
<dbReference type="Proteomes" id="UP000239649">
    <property type="component" value="Unassembled WGS sequence"/>
</dbReference>
<feature type="region of interest" description="Disordered" evidence="1">
    <location>
        <begin position="252"/>
        <end position="316"/>
    </location>
</feature>
<sequence>MQAERQPPGRPEWLVSVLEKAMQNVLWIMDELTSSQVLGVDASGREIVRLPAMPKTAVSGAQALAFARRKKVGAILGVTKERVVLISKKALPDGGVLWSAPVFLRSTSYSLGVTAGYYKQAVCLAIMNDKGLAAVQRPTRNLGASAAFLLDMNGSRVRPLLTSSAGASSQVQTDKEGGMAARYYLMEAGMVDLSCRGGSFGLDLATNQALYGPNFDAQEVLQCRVQPPPEFTPVYNRLNEFVREAKAINPRGYDRSATMSNNSSMHHGAGGSLSPNSISPQDSGLERGSLRRSSDSTAADHHHHHHHHHQQERQAG</sequence>
<comment type="caution">
    <text evidence="3">The sequence shown here is derived from an EMBL/GenBank/DDBJ whole genome shotgun (WGS) entry which is preliminary data.</text>
</comment>
<evidence type="ECO:0000313" key="4">
    <source>
        <dbReference type="Proteomes" id="UP000239649"/>
    </source>
</evidence>
<gene>
    <name evidence="3" type="ORF">C2E20_1298</name>
</gene>
<feature type="compositionally biased region" description="Basic residues" evidence="1">
    <location>
        <begin position="301"/>
        <end position="310"/>
    </location>
</feature>
<dbReference type="InterPro" id="IPR007461">
    <property type="entry name" value="Ysc84_actin-binding"/>
</dbReference>
<organism evidence="3 4">
    <name type="scientific">Micractinium conductrix</name>
    <dbReference type="NCBI Taxonomy" id="554055"/>
    <lineage>
        <taxon>Eukaryota</taxon>
        <taxon>Viridiplantae</taxon>
        <taxon>Chlorophyta</taxon>
        <taxon>core chlorophytes</taxon>
        <taxon>Trebouxiophyceae</taxon>
        <taxon>Chlorellales</taxon>
        <taxon>Chlorellaceae</taxon>
        <taxon>Chlorella clade</taxon>
        <taxon>Micractinium</taxon>
    </lineage>
</organism>
<protein>
    <recommendedName>
        <fullName evidence="2">Ysc84 actin-binding domain-containing protein</fullName>
    </recommendedName>
</protein>
<dbReference type="CDD" id="cd11524">
    <property type="entry name" value="SYLF"/>
    <property type="match status" value="1"/>
</dbReference>
<feature type="domain" description="Ysc84 actin-binding" evidence="2">
    <location>
        <begin position="108"/>
        <end position="240"/>
    </location>
</feature>
<evidence type="ECO:0000256" key="1">
    <source>
        <dbReference type="SAM" id="MobiDB-lite"/>
    </source>
</evidence>
<reference evidence="3 4" key="1">
    <citation type="journal article" date="2018" name="Plant J.">
        <title>Genome sequences of Chlorella sorokiniana UTEX 1602 and Micractinium conductrix SAG 241.80: implications to maltose excretion by a green alga.</title>
        <authorList>
            <person name="Arriola M.B."/>
            <person name="Velmurugan N."/>
            <person name="Zhang Y."/>
            <person name="Plunkett M.H."/>
            <person name="Hondzo H."/>
            <person name="Barney B.M."/>
        </authorList>
    </citation>
    <scope>NUCLEOTIDE SEQUENCE [LARGE SCALE GENOMIC DNA]</scope>
    <source>
        <strain evidence="3 4">SAG 241.80</strain>
    </source>
</reference>
<dbReference type="AlphaFoldDB" id="A0A2P6VN40"/>
<dbReference type="OrthoDB" id="443981at2759"/>
<feature type="compositionally biased region" description="Basic and acidic residues" evidence="1">
    <location>
        <begin position="284"/>
        <end position="300"/>
    </location>
</feature>
<name>A0A2P6VN40_9CHLO</name>
<keyword evidence="4" id="KW-1185">Reference proteome</keyword>
<evidence type="ECO:0000313" key="3">
    <source>
        <dbReference type="EMBL" id="PSC75521.1"/>
    </source>
</evidence>
<dbReference type="EMBL" id="LHPF02000002">
    <property type="protein sequence ID" value="PSC75521.1"/>
    <property type="molecule type" value="Genomic_DNA"/>
</dbReference>
<proteinExistence type="predicted"/>